<proteinExistence type="predicted"/>
<dbReference type="Proteomes" id="UP000187412">
    <property type="component" value="Unassembled WGS sequence"/>
</dbReference>
<organism evidence="1 2">
    <name type="scientific">Paenibacillus borealis</name>
    <dbReference type="NCBI Taxonomy" id="160799"/>
    <lineage>
        <taxon>Bacteria</taxon>
        <taxon>Bacillati</taxon>
        <taxon>Bacillota</taxon>
        <taxon>Bacilli</taxon>
        <taxon>Bacillales</taxon>
        <taxon>Paenibacillaceae</taxon>
        <taxon>Paenibacillus</taxon>
    </lineage>
</organism>
<keyword evidence="2" id="KW-1185">Reference proteome</keyword>
<evidence type="ECO:0000313" key="1">
    <source>
        <dbReference type="EMBL" id="OMD47801.1"/>
    </source>
</evidence>
<name>A0ABX3HBF3_PAEBO</name>
<gene>
    <name evidence="1" type="ORF">BSK56_12880</name>
</gene>
<comment type="caution">
    <text evidence="1">The sequence shown here is derived from an EMBL/GenBank/DDBJ whole genome shotgun (WGS) entry which is preliminary data.</text>
</comment>
<evidence type="ECO:0000313" key="2">
    <source>
        <dbReference type="Proteomes" id="UP000187412"/>
    </source>
</evidence>
<protein>
    <submittedName>
        <fullName evidence="1">Uncharacterized protein</fullName>
    </submittedName>
</protein>
<reference evidence="1 2" key="1">
    <citation type="submission" date="2016-10" db="EMBL/GenBank/DDBJ databases">
        <title>Paenibacillus species isolates.</title>
        <authorList>
            <person name="Beno S.M."/>
        </authorList>
    </citation>
    <scope>NUCLEOTIDE SEQUENCE [LARGE SCALE GENOMIC DNA]</scope>
    <source>
        <strain evidence="1 2">FSL H7-0744</strain>
    </source>
</reference>
<sequence length="66" mass="8089">MQKNTADDVEQQRFLFCFPRDMKWSKNEQIIDRLRVKPKNAPSFVKWWHFKLLLPSATFYIKWSQA</sequence>
<accession>A0ABX3HBF3</accession>
<dbReference type="EMBL" id="MPTB01000014">
    <property type="protein sequence ID" value="OMD47801.1"/>
    <property type="molecule type" value="Genomic_DNA"/>
</dbReference>